<dbReference type="EMBL" id="PDSK01000095">
    <property type="protein sequence ID" value="PIE33746.1"/>
    <property type="molecule type" value="Genomic_DNA"/>
</dbReference>
<reference evidence="1 2" key="1">
    <citation type="submission" date="2017-10" db="EMBL/GenBank/DDBJ databases">
        <title>Novel microbial diversity and functional potential in the marine mammal oral microbiome.</title>
        <authorList>
            <person name="Dudek N.K."/>
            <person name="Sun C.L."/>
            <person name="Burstein D."/>
            <person name="Kantor R.S."/>
            <person name="Aliaga Goltsman D.S."/>
            <person name="Bik E.M."/>
            <person name="Thomas B.C."/>
            <person name="Banfield J.F."/>
            <person name="Relman D.A."/>
        </authorList>
    </citation>
    <scope>NUCLEOTIDE SEQUENCE [LARGE SCALE GENOMIC DNA]</scope>
    <source>
        <strain evidence="1">DOLJORAL78_47_16</strain>
    </source>
</reference>
<gene>
    <name evidence="1" type="ORF">CSA56_10495</name>
</gene>
<sequence length="130" mass="14369">MKNSVLMSSIMIIMALGISSVYADRQLKIGVIHIRASHPDLVVLRKSFLSGFYDWKRTGRMCAEKEAVESAAMMTGHVSQPSLQNDVVDGDKDLDGRLGIGHNVFCMGTCRECFLLTRVEVFVSSVLSDK</sequence>
<evidence type="ECO:0000313" key="2">
    <source>
        <dbReference type="Proteomes" id="UP000230821"/>
    </source>
</evidence>
<proteinExistence type="predicted"/>
<organism evidence="1 2">
    <name type="scientific">candidate division KSB3 bacterium</name>
    <dbReference type="NCBI Taxonomy" id="2044937"/>
    <lineage>
        <taxon>Bacteria</taxon>
        <taxon>candidate division KSB3</taxon>
    </lineage>
</organism>
<evidence type="ECO:0000313" key="1">
    <source>
        <dbReference type="EMBL" id="PIE33746.1"/>
    </source>
</evidence>
<accession>A0A2G6KDH6</accession>
<dbReference type="Proteomes" id="UP000230821">
    <property type="component" value="Unassembled WGS sequence"/>
</dbReference>
<dbReference type="AlphaFoldDB" id="A0A2G6KDH6"/>
<comment type="caution">
    <text evidence="1">The sequence shown here is derived from an EMBL/GenBank/DDBJ whole genome shotgun (WGS) entry which is preliminary data.</text>
</comment>
<name>A0A2G6KDH6_9BACT</name>
<protein>
    <submittedName>
        <fullName evidence="1">Uncharacterized protein</fullName>
    </submittedName>
</protein>